<evidence type="ECO:0000256" key="15">
    <source>
        <dbReference type="SAM" id="SignalP"/>
    </source>
</evidence>
<dbReference type="PANTHER" id="PTHR47966">
    <property type="entry name" value="BETA-SITE APP-CLEAVING ENZYME, ISOFORM A-RELATED"/>
    <property type="match status" value="1"/>
</dbReference>
<dbReference type="GO" id="GO:0004190">
    <property type="term" value="F:aspartic-type endopeptidase activity"/>
    <property type="evidence" value="ECO:0007669"/>
    <property type="project" value="UniProtKB-KW"/>
</dbReference>
<keyword evidence="4 13" id="KW-0645">Protease</keyword>
<dbReference type="PANTHER" id="PTHR47966:SF75">
    <property type="entry name" value="ENDOPEPTIDASE (CTSD), PUTATIVE (AFU_ORTHOLOGUE AFUA_4G07040)-RELATED"/>
    <property type="match status" value="1"/>
</dbReference>
<evidence type="ECO:0000256" key="14">
    <source>
        <dbReference type="SAM" id="MobiDB-lite"/>
    </source>
</evidence>
<feature type="disulfide bond" evidence="12">
    <location>
        <begin position="336"/>
        <end position="370"/>
    </location>
</feature>
<evidence type="ECO:0000259" key="16">
    <source>
        <dbReference type="PROSITE" id="PS51767"/>
    </source>
</evidence>
<evidence type="ECO:0000256" key="6">
    <source>
        <dbReference type="ARBA" id="ARBA00022750"/>
    </source>
</evidence>
<feature type="chain" id="PRO_5007885201" evidence="15">
    <location>
        <begin position="19"/>
        <end position="540"/>
    </location>
</feature>
<dbReference type="FunFam" id="2.40.70.10:FF:000060">
    <property type="entry name" value="Aspartic-type endopeptidase ctsD"/>
    <property type="match status" value="1"/>
</dbReference>
<sequence length="540" mass="56135">MLTKSLLVSMLALSSTQAAPAVDDLKTISFPLHSKRSVAGTSALTPIKNTGEQVSTAMVLVSEFLSTQQNKPLGQSLAANSGVQGTPEAIIEQHGNDISYYLDLEIGSSGQNFSVIIDTGSYYTWVYGTNCTNSVCTSHNQYDISKSTSASVLGQNFSIQYTTSTVSGDVISDVVSFAGFETILDFGAADQAGNTFASFPIDGIMGLSANDYAPTTFPGVLTTLKNQSLIDERVFAVNLGIAAHPDDQGSITFGGVDTSKYNGDISYTAVQSGQVLWTIPVDSTSVNGNVIDFGGNRSAVVDTGTTLLVMPPDDALKIHGRIQGSETDGTNFAIPCDTDVTLDLEFNGVQWQITKDNFIGSPLQSNATMCATNIQGINIQDSNWILGDVFLKTVYTVFDMDGQRVGFANKTIGSTDGTPKDSLILPSLLTSSSASSSSATSTSSSSSSSTASSSLASSTTTGPSTSTNSASASKTSTTSKVSSLPASSMSSNISTTSAQASTPAATQSTKASHSSDTSAASSNIQNLWFAIAIFLTMAFL</sequence>
<keyword evidence="18" id="KW-1185">Reference proteome</keyword>
<dbReference type="GeneID" id="30032995"/>
<evidence type="ECO:0000256" key="10">
    <source>
        <dbReference type="ARBA" id="ARBA00023288"/>
    </source>
</evidence>
<dbReference type="GO" id="GO:0006508">
    <property type="term" value="P:proteolysis"/>
    <property type="evidence" value="ECO:0007669"/>
    <property type="project" value="UniProtKB-KW"/>
</dbReference>
<keyword evidence="12" id="KW-1015">Disulfide bond</keyword>
<keyword evidence="8" id="KW-0472">Membrane</keyword>
<proteinExistence type="inferred from homology"/>
<feature type="active site" evidence="11">
    <location>
        <position position="302"/>
    </location>
</feature>
<evidence type="ECO:0000256" key="13">
    <source>
        <dbReference type="RuleBase" id="RU000454"/>
    </source>
</evidence>
<dbReference type="InterPro" id="IPR001461">
    <property type="entry name" value="Aspartic_peptidase_A1"/>
</dbReference>
<evidence type="ECO:0000313" key="17">
    <source>
        <dbReference type="EMBL" id="ANB12939.1"/>
    </source>
</evidence>
<dbReference type="SUPFAM" id="SSF50630">
    <property type="entry name" value="Acid proteases"/>
    <property type="match status" value="1"/>
</dbReference>
<evidence type="ECO:0000256" key="2">
    <source>
        <dbReference type="ARBA" id="ARBA00007447"/>
    </source>
</evidence>
<feature type="region of interest" description="Disordered" evidence="14">
    <location>
        <begin position="432"/>
        <end position="516"/>
    </location>
</feature>
<evidence type="ECO:0000313" key="18">
    <source>
        <dbReference type="Proteomes" id="UP000189580"/>
    </source>
</evidence>
<evidence type="ECO:0000256" key="8">
    <source>
        <dbReference type="ARBA" id="ARBA00023136"/>
    </source>
</evidence>
<evidence type="ECO:0000256" key="4">
    <source>
        <dbReference type="ARBA" id="ARBA00022670"/>
    </source>
</evidence>
<dbReference type="InterPro" id="IPR001969">
    <property type="entry name" value="Aspartic_peptidase_AS"/>
</dbReference>
<organism evidence="17 18">
    <name type="scientific">Sugiyamaella lignohabitans</name>
    <dbReference type="NCBI Taxonomy" id="796027"/>
    <lineage>
        <taxon>Eukaryota</taxon>
        <taxon>Fungi</taxon>
        <taxon>Dikarya</taxon>
        <taxon>Ascomycota</taxon>
        <taxon>Saccharomycotina</taxon>
        <taxon>Dipodascomycetes</taxon>
        <taxon>Dipodascales</taxon>
        <taxon>Trichomonascaceae</taxon>
        <taxon>Sugiyamaella</taxon>
    </lineage>
</organism>
<dbReference type="CDD" id="cd05471">
    <property type="entry name" value="pepsin_like"/>
    <property type="match status" value="1"/>
</dbReference>
<evidence type="ECO:0000256" key="7">
    <source>
        <dbReference type="ARBA" id="ARBA00022801"/>
    </source>
</evidence>
<comment type="subcellular location">
    <subcellularLocation>
        <location evidence="1">Cell membrane</location>
    </subcellularLocation>
</comment>
<feature type="domain" description="Peptidase A1" evidence="16">
    <location>
        <begin position="100"/>
        <end position="408"/>
    </location>
</feature>
<dbReference type="EMBL" id="CP014501">
    <property type="protein sequence ID" value="ANB12939.1"/>
    <property type="molecule type" value="Genomic_DNA"/>
</dbReference>
<evidence type="ECO:0000256" key="5">
    <source>
        <dbReference type="ARBA" id="ARBA00022729"/>
    </source>
</evidence>
<keyword evidence="5 15" id="KW-0732">Signal</keyword>
<evidence type="ECO:0000256" key="3">
    <source>
        <dbReference type="ARBA" id="ARBA00022475"/>
    </source>
</evidence>
<keyword evidence="6 13" id="KW-0064">Aspartyl protease</keyword>
<gene>
    <name evidence="17" type="primary">PEP4</name>
    <name evidence="17" type="ORF">AWJ20_1217</name>
</gene>
<accession>A0A167DHX2</accession>
<keyword evidence="3" id="KW-1003">Cell membrane</keyword>
<keyword evidence="7 13" id="KW-0378">Hydrolase</keyword>
<evidence type="ECO:0000256" key="12">
    <source>
        <dbReference type="PIRSR" id="PIRSR601461-2"/>
    </source>
</evidence>
<dbReference type="InterPro" id="IPR021109">
    <property type="entry name" value="Peptidase_aspartic_dom_sf"/>
</dbReference>
<feature type="signal peptide" evidence="15">
    <location>
        <begin position="1"/>
        <end position="18"/>
    </location>
</feature>
<dbReference type="GO" id="GO:0005886">
    <property type="term" value="C:plasma membrane"/>
    <property type="evidence" value="ECO:0007669"/>
    <property type="project" value="UniProtKB-SubCell"/>
</dbReference>
<dbReference type="AlphaFoldDB" id="A0A167DHX2"/>
<feature type="active site" evidence="11">
    <location>
        <position position="118"/>
    </location>
</feature>
<keyword evidence="10" id="KW-0449">Lipoprotein</keyword>
<keyword evidence="9" id="KW-0325">Glycoprotein</keyword>
<dbReference type="Gene3D" id="2.40.70.10">
    <property type="entry name" value="Acid Proteases"/>
    <property type="match status" value="2"/>
</dbReference>
<evidence type="ECO:0000256" key="11">
    <source>
        <dbReference type="PIRSR" id="PIRSR601461-1"/>
    </source>
</evidence>
<dbReference type="Proteomes" id="UP000189580">
    <property type="component" value="Chromosome a"/>
</dbReference>
<protein>
    <submittedName>
        <fullName evidence="17">Proteinase A</fullName>
    </submittedName>
</protein>
<dbReference type="InterPro" id="IPR033121">
    <property type="entry name" value="PEPTIDASE_A1"/>
</dbReference>
<feature type="disulfide bond" evidence="12">
    <location>
        <begin position="131"/>
        <end position="136"/>
    </location>
</feature>
<dbReference type="KEGG" id="slb:AWJ20_1217"/>
<dbReference type="OrthoDB" id="28208at2759"/>
<comment type="similarity">
    <text evidence="2 13">Belongs to the peptidase A1 family.</text>
</comment>
<reference evidence="17 18" key="1">
    <citation type="submission" date="2016-02" db="EMBL/GenBank/DDBJ databases">
        <title>Complete genome sequence and transcriptome regulation of the pentose utilising yeast Sugiyamaella lignohabitans.</title>
        <authorList>
            <person name="Bellasio M."/>
            <person name="Peymann A."/>
            <person name="Valli M."/>
            <person name="Sipitzky M."/>
            <person name="Graf A."/>
            <person name="Sauer M."/>
            <person name="Marx H."/>
            <person name="Mattanovich D."/>
        </authorList>
    </citation>
    <scope>NUCLEOTIDE SEQUENCE [LARGE SCALE GENOMIC DNA]</scope>
    <source>
        <strain evidence="17 18">CBS 10342</strain>
    </source>
</reference>
<dbReference type="PROSITE" id="PS00141">
    <property type="entry name" value="ASP_PROTEASE"/>
    <property type="match status" value="1"/>
</dbReference>
<dbReference type="PROSITE" id="PS51767">
    <property type="entry name" value="PEPTIDASE_A1"/>
    <property type="match status" value="1"/>
</dbReference>
<dbReference type="PRINTS" id="PR00792">
    <property type="entry name" value="PEPSIN"/>
</dbReference>
<name>A0A167DHX2_9ASCO</name>
<dbReference type="Pfam" id="PF00026">
    <property type="entry name" value="Asp"/>
    <property type="match status" value="1"/>
</dbReference>
<dbReference type="InterPro" id="IPR034164">
    <property type="entry name" value="Pepsin-like_dom"/>
</dbReference>
<dbReference type="RefSeq" id="XP_018735416.1">
    <property type="nucleotide sequence ID" value="XM_018878076.1"/>
</dbReference>
<evidence type="ECO:0000256" key="9">
    <source>
        <dbReference type="ARBA" id="ARBA00023180"/>
    </source>
</evidence>
<evidence type="ECO:0000256" key="1">
    <source>
        <dbReference type="ARBA" id="ARBA00004236"/>
    </source>
</evidence>